<comment type="similarity">
    <text evidence="1 6">Belongs to the peptidase S8 family.</text>
</comment>
<dbReference type="PANTHER" id="PTHR43399:SF4">
    <property type="entry name" value="CELL WALL-ASSOCIATED PROTEASE"/>
    <property type="match status" value="1"/>
</dbReference>
<feature type="active site" description="Charge relay system" evidence="5 6">
    <location>
        <position position="213"/>
    </location>
</feature>
<dbReference type="AlphaFoldDB" id="A0A9R1CBR1"/>
<dbReference type="PROSITE" id="PS00137">
    <property type="entry name" value="SUBTILASE_HIS"/>
    <property type="match status" value="1"/>
</dbReference>
<proteinExistence type="inferred from homology"/>
<evidence type="ECO:0000256" key="7">
    <source>
        <dbReference type="SAM" id="SignalP"/>
    </source>
</evidence>
<keyword evidence="10" id="KW-1185">Reference proteome</keyword>
<dbReference type="InterPro" id="IPR036852">
    <property type="entry name" value="Peptidase_S8/S53_dom_sf"/>
</dbReference>
<dbReference type="GO" id="GO:0004252">
    <property type="term" value="F:serine-type endopeptidase activity"/>
    <property type="evidence" value="ECO:0007669"/>
    <property type="project" value="UniProtKB-UniRule"/>
</dbReference>
<dbReference type="PRINTS" id="PR00723">
    <property type="entry name" value="SUBTILISIN"/>
</dbReference>
<dbReference type="InterPro" id="IPR022398">
    <property type="entry name" value="Peptidase_S8_His-AS"/>
</dbReference>
<feature type="domain" description="Peptidase S8/S53" evidence="8">
    <location>
        <begin position="473"/>
        <end position="638"/>
    </location>
</feature>
<dbReference type="PROSITE" id="PS00138">
    <property type="entry name" value="SUBTILASE_SER"/>
    <property type="match status" value="1"/>
</dbReference>
<sequence length="710" mass="76118">MRYPHRLLLLLLLLLLPLAVPAQRPDYNKMSPLVREACRDALEIPPVRHAAGGGGPVLTAFVKLADADTHVLDSHGCRILCRYGSLCVACIPLTAIAPLSLDDRVVRIEAGRRATALMDTTAVVVNALPVSEGLGLPQGYTGRGVVVGVEDIGFDLTHPTFWSPDMSEYRIKAMWDQLSDDTLDSSLPVGRDYKGEAELLRVQHPRDGLAQTHGTHIAGIAAGSGAEGGGVVSPYRGIAYDADICMVCNATSDDAGLIDKKDYYKYTYATDALGFKYIFDYADSVGKPCVINFSEGSGMDFRGDDQLYYEMLDSITGPGHIIVASAGNSGGKITRVHKNPSEPSKVVVCYPGSDYSYVTTRSRSGFVFSAMLSRNGDTARVDIPLAAILASKDSTYTDSIVSADAVNTIVATAYRSCFDPSDIICDWRINRDTSLSPADGGRRLTLQLTGDTDVEMFPVVGAFLHTDGSGPDEGENFCSVNSPGSAPSVICVGMTGYRNHITNYLGQVIYPGPSDKTDGLRHPASSVGPTFDGRMKPDVMAPGQNVISSYSSFYEENNPTATDCAVYDVRRFTYNGRTYAWNSNSGTSMASPVVAGVIALWLQADPTLSPDDCRDIIAATSNRTDSTLQYPNNYYGYGQIDAEAGMHKVLERLAAGIHDINAAADAGTSSTSTQADDRHGIYSIDGRLVGTDISSLPKGLYIVDGRKVVK</sequence>
<keyword evidence="3 6" id="KW-0378">Hydrolase</keyword>
<protein>
    <recommendedName>
        <fullName evidence="8">Peptidase S8/S53 domain-containing protein</fullName>
    </recommendedName>
</protein>
<dbReference type="InterPro" id="IPR015500">
    <property type="entry name" value="Peptidase_S8_subtilisin-rel"/>
</dbReference>
<evidence type="ECO:0000256" key="3">
    <source>
        <dbReference type="ARBA" id="ARBA00022801"/>
    </source>
</evidence>
<evidence type="ECO:0000256" key="1">
    <source>
        <dbReference type="ARBA" id="ARBA00011073"/>
    </source>
</evidence>
<dbReference type="PANTHER" id="PTHR43399">
    <property type="entry name" value="SUBTILISIN-RELATED"/>
    <property type="match status" value="1"/>
</dbReference>
<dbReference type="InterPro" id="IPR000209">
    <property type="entry name" value="Peptidase_S8/S53_dom"/>
</dbReference>
<dbReference type="Proteomes" id="UP000825483">
    <property type="component" value="Unassembled WGS sequence"/>
</dbReference>
<gene>
    <name evidence="9" type="ORF">PRLR5076_24510</name>
</gene>
<feature type="chain" id="PRO_5040316613" description="Peptidase S8/S53 domain-containing protein" evidence="7">
    <location>
        <begin position="23"/>
        <end position="710"/>
    </location>
</feature>
<organism evidence="9 10">
    <name type="scientific">Prevotella lacticifex</name>
    <dbReference type="NCBI Taxonomy" id="2854755"/>
    <lineage>
        <taxon>Bacteria</taxon>
        <taxon>Pseudomonadati</taxon>
        <taxon>Bacteroidota</taxon>
        <taxon>Bacteroidia</taxon>
        <taxon>Bacteroidales</taxon>
        <taxon>Prevotellaceae</taxon>
        <taxon>Prevotella</taxon>
    </lineage>
</organism>
<accession>A0A9R1CBR1</accession>
<dbReference type="PROSITE" id="PS51892">
    <property type="entry name" value="SUBTILASE"/>
    <property type="match status" value="1"/>
</dbReference>
<keyword evidence="7" id="KW-0732">Signal</keyword>
<dbReference type="InterPro" id="IPR051048">
    <property type="entry name" value="Peptidase_S8/S53_subtilisin"/>
</dbReference>
<dbReference type="GeneID" id="72466352"/>
<dbReference type="Gene3D" id="3.40.50.200">
    <property type="entry name" value="Peptidase S8/S53 domain"/>
    <property type="match status" value="2"/>
</dbReference>
<feature type="active site" description="Charge relay system" evidence="5 6">
    <location>
        <position position="151"/>
    </location>
</feature>
<keyword evidence="4 6" id="KW-0720">Serine protease</keyword>
<dbReference type="GO" id="GO:0006508">
    <property type="term" value="P:proteolysis"/>
    <property type="evidence" value="ECO:0007669"/>
    <property type="project" value="UniProtKB-KW"/>
</dbReference>
<dbReference type="SUPFAM" id="SSF52743">
    <property type="entry name" value="Subtilisin-like"/>
    <property type="match status" value="1"/>
</dbReference>
<feature type="active site" description="Charge relay system" evidence="5 6">
    <location>
        <position position="588"/>
    </location>
</feature>
<comment type="caution">
    <text evidence="9">The sequence shown here is derived from an EMBL/GenBank/DDBJ whole genome shotgun (WGS) entry which is preliminary data.</text>
</comment>
<dbReference type="EMBL" id="BPUB01000002">
    <property type="protein sequence ID" value="GJG59600.1"/>
    <property type="molecule type" value="Genomic_DNA"/>
</dbReference>
<evidence type="ECO:0000313" key="10">
    <source>
        <dbReference type="Proteomes" id="UP000825483"/>
    </source>
</evidence>
<dbReference type="InterPro" id="IPR023828">
    <property type="entry name" value="Peptidase_S8_Ser-AS"/>
</dbReference>
<dbReference type="RefSeq" id="WP_223928681.1">
    <property type="nucleotide sequence ID" value="NZ_BPTU01000002.1"/>
</dbReference>
<keyword evidence="2 6" id="KW-0645">Protease</keyword>
<evidence type="ECO:0000256" key="5">
    <source>
        <dbReference type="PIRSR" id="PIRSR615500-1"/>
    </source>
</evidence>
<name>A0A9R1CBR1_9BACT</name>
<evidence type="ECO:0000256" key="2">
    <source>
        <dbReference type="ARBA" id="ARBA00022670"/>
    </source>
</evidence>
<evidence type="ECO:0000256" key="4">
    <source>
        <dbReference type="ARBA" id="ARBA00022825"/>
    </source>
</evidence>
<evidence type="ECO:0000256" key="6">
    <source>
        <dbReference type="PROSITE-ProRule" id="PRU01240"/>
    </source>
</evidence>
<feature type="domain" description="Peptidase S8/S53" evidence="8">
    <location>
        <begin position="142"/>
        <end position="353"/>
    </location>
</feature>
<dbReference type="Pfam" id="PF00082">
    <property type="entry name" value="Peptidase_S8"/>
    <property type="match status" value="2"/>
</dbReference>
<feature type="signal peptide" evidence="7">
    <location>
        <begin position="1"/>
        <end position="22"/>
    </location>
</feature>
<reference evidence="9" key="1">
    <citation type="journal article" date="2022" name="Int. J. Syst. Evol. Microbiol.">
        <title>Prevotella lacticifex sp. nov., isolated from the rumen of cows.</title>
        <authorList>
            <person name="Shinkai T."/>
            <person name="Ikeyama N."/>
            <person name="Kumagai M."/>
            <person name="Ohmori H."/>
            <person name="Sakamoto M."/>
            <person name="Ohkuma M."/>
            <person name="Mitsumori M."/>
        </authorList>
    </citation>
    <scope>NUCLEOTIDE SEQUENCE</scope>
    <source>
        <strain evidence="9">R5076</strain>
    </source>
</reference>
<evidence type="ECO:0000259" key="8">
    <source>
        <dbReference type="Pfam" id="PF00082"/>
    </source>
</evidence>
<evidence type="ECO:0000313" key="9">
    <source>
        <dbReference type="EMBL" id="GJG59600.1"/>
    </source>
</evidence>